<evidence type="ECO:0000256" key="1">
    <source>
        <dbReference type="ARBA" id="ARBA00022679"/>
    </source>
</evidence>
<dbReference type="Gene3D" id="2.60.200.20">
    <property type="match status" value="1"/>
</dbReference>
<dbReference type="FunCoup" id="A0A163K0H4">
    <property type="interactions" value="15"/>
</dbReference>
<evidence type="ECO:0000256" key="3">
    <source>
        <dbReference type="ARBA" id="ARBA00022771"/>
    </source>
</evidence>
<dbReference type="PANTHER" id="PTHR15067:SF7">
    <property type="entry name" value="E3 UBIQUITIN-PROTEIN LIGASE DMA1-RELATED"/>
    <property type="match status" value="1"/>
</dbReference>
<evidence type="ECO:0000256" key="5">
    <source>
        <dbReference type="ARBA" id="ARBA00022833"/>
    </source>
</evidence>
<evidence type="ECO:0000256" key="7">
    <source>
        <dbReference type="SAM" id="MobiDB-lite"/>
    </source>
</evidence>
<dbReference type="GO" id="GO:0061630">
    <property type="term" value="F:ubiquitin protein ligase activity"/>
    <property type="evidence" value="ECO:0007669"/>
    <property type="project" value="TreeGrafter"/>
</dbReference>
<keyword evidence="2" id="KW-0479">Metal-binding</keyword>
<dbReference type="GO" id="GO:0000151">
    <property type="term" value="C:ubiquitin ligase complex"/>
    <property type="evidence" value="ECO:0007669"/>
    <property type="project" value="TreeGrafter"/>
</dbReference>
<proteinExistence type="predicted"/>
<reference evidence="10" key="1">
    <citation type="submission" date="2016-04" db="EMBL/GenBank/DDBJ databases">
        <authorList>
            <person name="Evans L.H."/>
            <person name="Alamgir A."/>
            <person name="Owens N."/>
            <person name="Weber N.D."/>
            <person name="Virtaneva K."/>
            <person name="Barbian K."/>
            <person name="Babar A."/>
            <person name="Rosenke K."/>
        </authorList>
    </citation>
    <scope>NUCLEOTIDE SEQUENCE [LARGE SCALE GENOMIC DNA]</scope>
    <source>
        <strain evidence="10">CBS 101.48</strain>
    </source>
</reference>
<protein>
    <recommendedName>
        <fullName evidence="12">RING-type domain-containing protein</fullName>
    </recommendedName>
</protein>
<gene>
    <name evidence="10" type="primary">ABSGL_11631.1 scaffold 12295</name>
</gene>
<dbReference type="EMBL" id="LT554468">
    <property type="protein sequence ID" value="SAM05756.1"/>
    <property type="molecule type" value="Genomic_DNA"/>
</dbReference>
<dbReference type="PANTHER" id="PTHR15067">
    <property type="entry name" value="E3 UBIQUITIN-PROTEIN LIGASE RNF8"/>
    <property type="match status" value="1"/>
</dbReference>
<feature type="domain" description="FHA" evidence="8">
    <location>
        <begin position="208"/>
        <end position="263"/>
    </location>
</feature>
<feature type="region of interest" description="Disordered" evidence="7">
    <location>
        <begin position="117"/>
        <end position="147"/>
    </location>
</feature>
<feature type="compositionally biased region" description="Polar residues" evidence="7">
    <location>
        <begin position="21"/>
        <end position="30"/>
    </location>
</feature>
<dbReference type="PROSITE" id="PS50006">
    <property type="entry name" value="FHA_DOMAIN"/>
    <property type="match status" value="1"/>
</dbReference>
<feature type="compositionally biased region" description="Low complexity" evidence="7">
    <location>
        <begin position="1"/>
        <end position="20"/>
    </location>
</feature>
<dbReference type="InParanoid" id="A0A163K0H4"/>
<dbReference type="GO" id="GO:0008270">
    <property type="term" value="F:zinc ion binding"/>
    <property type="evidence" value="ECO:0007669"/>
    <property type="project" value="UniProtKB-KW"/>
</dbReference>
<feature type="region of interest" description="Disordered" evidence="7">
    <location>
        <begin position="1"/>
        <end position="78"/>
    </location>
</feature>
<name>A0A163K0H4_ABSGL</name>
<evidence type="ECO:0000256" key="2">
    <source>
        <dbReference type="ARBA" id="ARBA00022723"/>
    </source>
</evidence>
<dbReference type="InterPro" id="IPR008984">
    <property type="entry name" value="SMAD_FHA_dom_sf"/>
</dbReference>
<organism evidence="10">
    <name type="scientific">Absidia glauca</name>
    <name type="common">Pin mould</name>
    <dbReference type="NCBI Taxonomy" id="4829"/>
    <lineage>
        <taxon>Eukaryota</taxon>
        <taxon>Fungi</taxon>
        <taxon>Fungi incertae sedis</taxon>
        <taxon>Mucoromycota</taxon>
        <taxon>Mucoromycotina</taxon>
        <taxon>Mucoromycetes</taxon>
        <taxon>Mucorales</taxon>
        <taxon>Cunninghamellaceae</taxon>
        <taxon>Absidia</taxon>
    </lineage>
</organism>
<dbReference type="PROSITE" id="PS50089">
    <property type="entry name" value="ZF_RING_2"/>
    <property type="match status" value="1"/>
</dbReference>
<keyword evidence="3 6" id="KW-0863">Zinc-finger</keyword>
<feature type="compositionally biased region" description="Basic and acidic residues" evidence="7">
    <location>
        <begin position="488"/>
        <end position="498"/>
    </location>
</feature>
<evidence type="ECO:0000256" key="4">
    <source>
        <dbReference type="ARBA" id="ARBA00022786"/>
    </source>
</evidence>
<evidence type="ECO:0000259" key="9">
    <source>
        <dbReference type="PROSITE" id="PS50089"/>
    </source>
</evidence>
<dbReference type="InterPro" id="IPR013083">
    <property type="entry name" value="Znf_RING/FYVE/PHD"/>
</dbReference>
<dbReference type="Pfam" id="PF00498">
    <property type="entry name" value="FHA"/>
    <property type="match status" value="1"/>
</dbReference>
<dbReference type="SUPFAM" id="SSF49879">
    <property type="entry name" value="SMAD/FHA domain"/>
    <property type="match status" value="1"/>
</dbReference>
<keyword evidence="5" id="KW-0862">Zinc</keyword>
<feature type="domain" description="RING-type" evidence="9">
    <location>
        <begin position="367"/>
        <end position="411"/>
    </location>
</feature>
<dbReference type="SUPFAM" id="SSF57850">
    <property type="entry name" value="RING/U-box"/>
    <property type="match status" value="1"/>
</dbReference>
<dbReference type="OrthoDB" id="687730at2759"/>
<dbReference type="InterPro" id="IPR000253">
    <property type="entry name" value="FHA_dom"/>
</dbReference>
<dbReference type="Pfam" id="PF17123">
    <property type="entry name" value="zf-RING_11"/>
    <property type="match status" value="1"/>
</dbReference>
<evidence type="ECO:0000259" key="8">
    <source>
        <dbReference type="PROSITE" id="PS50006"/>
    </source>
</evidence>
<evidence type="ECO:0008006" key="12">
    <source>
        <dbReference type="Google" id="ProtNLM"/>
    </source>
</evidence>
<dbReference type="GO" id="GO:0006511">
    <property type="term" value="P:ubiquitin-dependent protein catabolic process"/>
    <property type="evidence" value="ECO:0007669"/>
    <property type="project" value="TreeGrafter"/>
</dbReference>
<feature type="compositionally biased region" description="Polar residues" evidence="7">
    <location>
        <begin position="38"/>
        <end position="56"/>
    </location>
</feature>
<keyword evidence="1" id="KW-0808">Transferase</keyword>
<keyword evidence="4" id="KW-0833">Ubl conjugation pathway</keyword>
<evidence type="ECO:0000313" key="11">
    <source>
        <dbReference type="Proteomes" id="UP000078561"/>
    </source>
</evidence>
<feature type="compositionally biased region" description="Low complexity" evidence="7">
    <location>
        <begin position="462"/>
        <end position="477"/>
    </location>
</feature>
<feature type="compositionally biased region" description="Low complexity" evidence="7">
    <location>
        <begin position="61"/>
        <end position="71"/>
    </location>
</feature>
<dbReference type="GO" id="GO:0032153">
    <property type="term" value="C:cell division site"/>
    <property type="evidence" value="ECO:0007669"/>
    <property type="project" value="TreeGrafter"/>
</dbReference>
<dbReference type="AlphaFoldDB" id="A0A163K0H4"/>
<evidence type="ECO:0000256" key="6">
    <source>
        <dbReference type="PROSITE-ProRule" id="PRU00175"/>
    </source>
</evidence>
<dbReference type="Gene3D" id="3.30.40.10">
    <property type="entry name" value="Zinc/RING finger domain, C3HC4 (zinc finger)"/>
    <property type="match status" value="1"/>
</dbReference>
<evidence type="ECO:0000313" key="10">
    <source>
        <dbReference type="EMBL" id="SAM05756.1"/>
    </source>
</evidence>
<accession>A0A163K0H4</accession>
<sequence length="539" mass="58632">MPLTRSQSHSSGSNRSQQQQHATNLFSGFQNWRRRRASTSIPASPMTVTSASSPAPHNNDDVSNNNSSNNSDNDHASFLASLGLSPYSSDQSRHHQQSNQSNQLYHLADGEVVVASSLASSRDTAPTTTTTITLNSPPPPSRTVASTAIPTSVPNTIGENDNGNNAGDSSLAVSQPSLHIRLLPNIGMNSRCFMFDIIDRVLTPTTVLQMGRYSERHVLHNRLSFKSKVVSRIHAELWMDEEKKIFIRDTGSSSGTFVNRVRLSPSNETSIPLELKDGDAIQLGVDYQGGLEQVYRSVKIRLEVDRNMKSSSSYSRQAFQQLRQHLMESSHSPSDTGGLEAATLKEPANHGITATTTNINSSAIQECCICLYAIAPLQALFVAPCSHVFHFKCLRPIVFQNYPGFSCPLCRNYYDLEASVAVEVSDVLEAMRSAPNHPYLPPSSSNDTEGGLPLLASSSIMQTATSPSSQPSHQTSTGYEDSNDSMEEDRQQHNESGRRIHSQAAGNMDGLLLSNTLVDPSMLDQEGVVHSSSNLASSL</sequence>
<dbReference type="GO" id="GO:0005829">
    <property type="term" value="C:cytosol"/>
    <property type="evidence" value="ECO:0007669"/>
    <property type="project" value="TreeGrafter"/>
</dbReference>
<dbReference type="STRING" id="4829.A0A163K0H4"/>
<dbReference type="GO" id="GO:0016567">
    <property type="term" value="P:protein ubiquitination"/>
    <property type="evidence" value="ECO:0007669"/>
    <property type="project" value="TreeGrafter"/>
</dbReference>
<feature type="region of interest" description="Disordered" evidence="7">
    <location>
        <begin position="461"/>
        <end position="500"/>
    </location>
</feature>
<dbReference type="SMART" id="SM00184">
    <property type="entry name" value="RING"/>
    <property type="match status" value="1"/>
</dbReference>
<keyword evidence="11" id="KW-1185">Reference proteome</keyword>
<dbReference type="SMART" id="SM00240">
    <property type="entry name" value="FHA"/>
    <property type="match status" value="1"/>
</dbReference>
<dbReference type="Proteomes" id="UP000078561">
    <property type="component" value="Unassembled WGS sequence"/>
</dbReference>
<dbReference type="InterPro" id="IPR001841">
    <property type="entry name" value="Znf_RING"/>
</dbReference>
<feature type="compositionally biased region" description="Low complexity" evidence="7">
    <location>
        <begin position="124"/>
        <end position="135"/>
    </location>
</feature>